<evidence type="ECO:0000313" key="2">
    <source>
        <dbReference type="Proteomes" id="UP000031623"/>
    </source>
</evidence>
<reference evidence="1 2" key="1">
    <citation type="journal article" date="2014" name="ISME J.">
        <title>Ecophysiology of Thioploca ingrica as revealed by the complete genome sequence supplemented with proteomic evidence.</title>
        <authorList>
            <person name="Kojima H."/>
            <person name="Ogura Y."/>
            <person name="Yamamoto N."/>
            <person name="Togashi T."/>
            <person name="Mori H."/>
            <person name="Watanabe T."/>
            <person name="Nemoto F."/>
            <person name="Kurokawa K."/>
            <person name="Hayashi T."/>
            <person name="Fukui M."/>
        </authorList>
    </citation>
    <scope>NUCLEOTIDE SEQUENCE [LARGE SCALE GENOMIC DNA]</scope>
</reference>
<sequence>MIKIKDIMDYINNSNEMREFRERLPISSSNALKSHLKNAGMIFKDPIHLYVKKNEIDTTGYRYMNCTAIPLFGLAQYGIFVPEADYDDELLKDVAGLMEE</sequence>
<dbReference type="Proteomes" id="UP000031623">
    <property type="component" value="Chromosome"/>
</dbReference>
<gene>
    <name evidence="1" type="ORF">THII_2250</name>
</gene>
<dbReference type="STRING" id="40754.THII_2250"/>
<name>A0A090AL84_9GAMM</name>
<proteinExistence type="predicted"/>
<keyword evidence="2" id="KW-1185">Reference proteome</keyword>
<accession>A0A090AL84</accession>
<dbReference type="KEGG" id="tig:THII_2250"/>
<organism evidence="1 2">
    <name type="scientific">Thioploca ingrica</name>
    <dbReference type="NCBI Taxonomy" id="40754"/>
    <lineage>
        <taxon>Bacteria</taxon>
        <taxon>Pseudomonadati</taxon>
        <taxon>Pseudomonadota</taxon>
        <taxon>Gammaproteobacteria</taxon>
        <taxon>Thiotrichales</taxon>
        <taxon>Thiotrichaceae</taxon>
        <taxon>Thioploca</taxon>
    </lineage>
</organism>
<protein>
    <submittedName>
        <fullName evidence="1">Uncharacterized protein</fullName>
    </submittedName>
</protein>
<dbReference type="HOGENOM" id="CLU_2304749_0_0_6"/>
<dbReference type="AlphaFoldDB" id="A0A090AL84"/>
<dbReference type="EMBL" id="AP014633">
    <property type="protein sequence ID" value="BAP56547.1"/>
    <property type="molecule type" value="Genomic_DNA"/>
</dbReference>
<evidence type="ECO:0000313" key="1">
    <source>
        <dbReference type="EMBL" id="BAP56547.1"/>
    </source>
</evidence>